<dbReference type="OrthoDB" id="5507417at2"/>
<dbReference type="Gene3D" id="1.25.40.10">
    <property type="entry name" value="Tetratricopeptide repeat domain"/>
    <property type="match status" value="1"/>
</dbReference>
<dbReference type="AlphaFoldDB" id="A0A1M5H1S6"/>
<gene>
    <name evidence="2" type="ORF">SAMN05444169_0527</name>
</gene>
<dbReference type="RefSeq" id="WP_079564516.1">
    <property type="nucleotide sequence ID" value="NZ_LT670818.1"/>
</dbReference>
<dbReference type="SMART" id="SM00028">
    <property type="entry name" value="TPR"/>
    <property type="match status" value="1"/>
</dbReference>
<dbReference type="Pfam" id="PF14559">
    <property type="entry name" value="TPR_19"/>
    <property type="match status" value="1"/>
</dbReference>
<dbReference type="SUPFAM" id="SSF48452">
    <property type="entry name" value="TPR-like"/>
    <property type="match status" value="1"/>
</dbReference>
<dbReference type="Proteomes" id="UP000190675">
    <property type="component" value="Chromosome I"/>
</dbReference>
<dbReference type="EMBL" id="LT670818">
    <property type="protein sequence ID" value="SHG09900.1"/>
    <property type="molecule type" value="Genomic_DNA"/>
</dbReference>
<evidence type="ECO:0000256" key="1">
    <source>
        <dbReference type="PROSITE-ProRule" id="PRU00339"/>
    </source>
</evidence>
<dbReference type="InterPro" id="IPR011990">
    <property type="entry name" value="TPR-like_helical_dom_sf"/>
</dbReference>
<evidence type="ECO:0000313" key="3">
    <source>
        <dbReference type="Proteomes" id="UP000190675"/>
    </source>
</evidence>
<feature type="repeat" description="TPR" evidence="1">
    <location>
        <begin position="104"/>
        <end position="137"/>
    </location>
</feature>
<proteinExistence type="predicted"/>
<accession>A0A1M5H1S6</accession>
<organism evidence="2 3">
    <name type="scientific">Bradyrhizobium erythrophlei</name>
    <dbReference type="NCBI Taxonomy" id="1437360"/>
    <lineage>
        <taxon>Bacteria</taxon>
        <taxon>Pseudomonadati</taxon>
        <taxon>Pseudomonadota</taxon>
        <taxon>Alphaproteobacteria</taxon>
        <taxon>Hyphomicrobiales</taxon>
        <taxon>Nitrobacteraceae</taxon>
        <taxon>Bradyrhizobium</taxon>
    </lineage>
</organism>
<protein>
    <submittedName>
        <fullName evidence="2">Uncharacterized protein</fullName>
    </submittedName>
</protein>
<keyword evidence="1" id="KW-0802">TPR repeat</keyword>
<dbReference type="InterPro" id="IPR019734">
    <property type="entry name" value="TPR_rpt"/>
</dbReference>
<name>A0A1M5H1S6_9BRAD</name>
<dbReference type="PROSITE" id="PS50005">
    <property type="entry name" value="TPR"/>
    <property type="match status" value="1"/>
</dbReference>
<sequence>MIRAIALATMLGALVASVAVYTITSPGWRNGITPQFGGLDRRGETAIAAEAWPICTTMAAVVSNADWAQLDPDFKAGKKALGAENWNAAVAAFEFAALRDPTSADIQNYIGYAYRRLHQMGPAMSHYQQALMLNPRHRSAHEHLGEAYLVLGEPAKAQQLLAALENLCLIPCEEYDDLKRAIAAYRRLATR</sequence>
<evidence type="ECO:0000313" key="2">
    <source>
        <dbReference type="EMBL" id="SHG09900.1"/>
    </source>
</evidence>
<reference evidence="2 3" key="1">
    <citation type="submission" date="2016-11" db="EMBL/GenBank/DDBJ databases">
        <authorList>
            <person name="Jaros S."/>
            <person name="Januszkiewicz K."/>
            <person name="Wedrychowicz H."/>
        </authorList>
    </citation>
    <scope>NUCLEOTIDE SEQUENCE [LARGE SCALE GENOMIC DNA]</scope>
    <source>
        <strain evidence="2 3">GAS242</strain>
    </source>
</reference>